<keyword evidence="2" id="KW-1185">Reference proteome</keyword>
<dbReference type="EMBL" id="CADEBC010000507">
    <property type="protein sequence ID" value="CAB3240979.1"/>
    <property type="molecule type" value="Genomic_DNA"/>
</dbReference>
<evidence type="ECO:0000313" key="1">
    <source>
        <dbReference type="EMBL" id="CAB3240979.1"/>
    </source>
</evidence>
<proteinExistence type="predicted"/>
<gene>
    <name evidence="1" type="ORF">APLA_LOCUS8432</name>
</gene>
<name>A0A8S1A8B9_ARCPL</name>
<protein>
    <submittedName>
        <fullName evidence="1">Uncharacterized protein</fullName>
    </submittedName>
</protein>
<organism evidence="1 2">
    <name type="scientific">Arctia plantaginis</name>
    <name type="common">Wood tiger moth</name>
    <name type="synonym">Phalaena plantaginis</name>
    <dbReference type="NCBI Taxonomy" id="874455"/>
    <lineage>
        <taxon>Eukaryota</taxon>
        <taxon>Metazoa</taxon>
        <taxon>Ecdysozoa</taxon>
        <taxon>Arthropoda</taxon>
        <taxon>Hexapoda</taxon>
        <taxon>Insecta</taxon>
        <taxon>Pterygota</taxon>
        <taxon>Neoptera</taxon>
        <taxon>Endopterygota</taxon>
        <taxon>Lepidoptera</taxon>
        <taxon>Glossata</taxon>
        <taxon>Ditrysia</taxon>
        <taxon>Noctuoidea</taxon>
        <taxon>Erebidae</taxon>
        <taxon>Arctiinae</taxon>
        <taxon>Arctia</taxon>
    </lineage>
</organism>
<reference evidence="1 2" key="1">
    <citation type="submission" date="2020-04" db="EMBL/GenBank/DDBJ databases">
        <authorList>
            <person name="Wallbank WR R."/>
            <person name="Pardo Diaz C."/>
            <person name="Kozak K."/>
            <person name="Martin S."/>
            <person name="Jiggins C."/>
            <person name="Moest M."/>
            <person name="Warren A I."/>
            <person name="Byers J.R.P. K."/>
            <person name="Montejo-Kovacevich G."/>
            <person name="Yen C E."/>
        </authorList>
    </citation>
    <scope>NUCLEOTIDE SEQUENCE [LARGE SCALE GENOMIC DNA]</scope>
</reference>
<dbReference type="AlphaFoldDB" id="A0A8S1A8B9"/>
<sequence length="119" mass="14003">MDVATNLYASLIEYVNNARNNFDQYELAAKEKNPNADYKDKFDRNRIRSTRVTFFEGSSETVLLHGKEKFRIDTFIPIIDTLYGHLKNRLVAYQEIHDRFSFLSQLTTIDSDELTKKMQ</sequence>
<comment type="caution">
    <text evidence="1">The sequence shown here is derived from an EMBL/GenBank/DDBJ whole genome shotgun (WGS) entry which is preliminary data.</text>
</comment>
<evidence type="ECO:0000313" key="2">
    <source>
        <dbReference type="Proteomes" id="UP000494106"/>
    </source>
</evidence>
<dbReference type="Proteomes" id="UP000494106">
    <property type="component" value="Unassembled WGS sequence"/>
</dbReference>
<accession>A0A8S1A8B9</accession>
<dbReference type="OrthoDB" id="10063284at2759"/>